<comment type="caution">
    <text evidence="1">The sequence shown here is derived from an EMBL/GenBank/DDBJ whole genome shotgun (WGS) entry which is preliminary data.</text>
</comment>
<proteinExistence type="predicted"/>
<protein>
    <submittedName>
        <fullName evidence="1">Uncharacterized protein</fullName>
    </submittedName>
</protein>
<reference evidence="1 2" key="1">
    <citation type="submission" date="2017-11" db="EMBL/GenBank/DDBJ databases">
        <title>Draft genome sequence of environmental isolate Aeromonas lusitania sp. nov. MDC 2473.</title>
        <authorList>
            <person name="Colston S.M."/>
            <person name="Navarro A."/>
            <person name="Martinez-Murcia A.J."/>
            <person name="Graf J."/>
        </authorList>
    </citation>
    <scope>NUCLEOTIDE SEQUENCE [LARGE SCALE GENOMIC DNA]</scope>
    <source>
        <strain evidence="1 2">MDC 2473</strain>
    </source>
</reference>
<accession>A0A2M8H843</accession>
<dbReference type="OrthoDB" id="5585911at2"/>
<dbReference type="Proteomes" id="UP000232060">
    <property type="component" value="Unassembled WGS sequence"/>
</dbReference>
<keyword evidence="2" id="KW-1185">Reference proteome</keyword>
<sequence length="167" mass="18812">MKLDALYSQGHRLWNLSLLWVLGRTLCRAARVDEAVRRELSPLPDGLCIRLEIAGYRQGLVLHKREGRWRCGAPSQVVPHPLRVCFKHPAIAFRALSFRLGINQAFCENRLLVEGDLTVAMHLVRAIEQLQALILPAFIAESLMRHYPSPTAKLARAGRIYLGLLTG</sequence>
<dbReference type="RefSeq" id="WP_100860423.1">
    <property type="nucleotide sequence ID" value="NZ_PGCP01000020.1"/>
</dbReference>
<dbReference type="AlphaFoldDB" id="A0A2M8H843"/>
<name>A0A2M8H843_9GAMM</name>
<evidence type="ECO:0000313" key="1">
    <source>
        <dbReference type="EMBL" id="PJC92671.1"/>
    </source>
</evidence>
<evidence type="ECO:0000313" key="2">
    <source>
        <dbReference type="Proteomes" id="UP000232060"/>
    </source>
</evidence>
<dbReference type="EMBL" id="PGCP01000020">
    <property type="protein sequence ID" value="PJC92671.1"/>
    <property type="molecule type" value="Genomic_DNA"/>
</dbReference>
<organism evidence="1 2">
    <name type="scientific">Aeromonas lusitana</name>
    <dbReference type="NCBI Taxonomy" id="931529"/>
    <lineage>
        <taxon>Bacteria</taxon>
        <taxon>Pseudomonadati</taxon>
        <taxon>Pseudomonadota</taxon>
        <taxon>Gammaproteobacteria</taxon>
        <taxon>Aeromonadales</taxon>
        <taxon>Aeromonadaceae</taxon>
        <taxon>Aeromonas</taxon>
    </lineage>
</organism>
<gene>
    <name evidence="1" type="ORF">CUC44_13365</name>
</gene>